<gene>
    <name evidence="2" type="ORF">Cgig2_027179</name>
</gene>
<proteinExistence type="predicted"/>
<dbReference type="EMBL" id="JAKOGI010000024">
    <property type="protein sequence ID" value="KAJ8449177.1"/>
    <property type="molecule type" value="Genomic_DNA"/>
</dbReference>
<reference evidence="2" key="1">
    <citation type="submission" date="2022-04" db="EMBL/GenBank/DDBJ databases">
        <title>Carnegiea gigantea Genome sequencing and assembly v2.</title>
        <authorList>
            <person name="Copetti D."/>
            <person name="Sanderson M.J."/>
            <person name="Burquez A."/>
            <person name="Wojciechowski M.F."/>
        </authorList>
    </citation>
    <scope>NUCLEOTIDE SEQUENCE</scope>
    <source>
        <strain evidence="2">SGP5-SGP5p</strain>
        <tissue evidence="2">Aerial part</tissue>
    </source>
</reference>
<sequence length="171" mass="19349">MEELEKPTSSSSKTTDDGAYGKRLRPRLHNNVAVHDAGLLLDGCSAQRRFRAHLPAPVPKKRVGEEAMSYLSEEEIKHPRDGYEGMQIELGLAHTTTAGYSELKNAFYEPANNDQIDHFLKTGLKGLNKKKPYSKQALKRGISEEDGGYHSWRIRWRHLPSNVECHVPNNQ</sequence>
<dbReference type="Proteomes" id="UP001153076">
    <property type="component" value="Unassembled WGS sequence"/>
</dbReference>
<keyword evidence="3" id="KW-1185">Reference proteome</keyword>
<comment type="caution">
    <text evidence="2">The sequence shown here is derived from an EMBL/GenBank/DDBJ whole genome shotgun (WGS) entry which is preliminary data.</text>
</comment>
<evidence type="ECO:0000313" key="3">
    <source>
        <dbReference type="Proteomes" id="UP001153076"/>
    </source>
</evidence>
<accession>A0A9Q1KV40</accession>
<organism evidence="2 3">
    <name type="scientific">Carnegiea gigantea</name>
    <dbReference type="NCBI Taxonomy" id="171969"/>
    <lineage>
        <taxon>Eukaryota</taxon>
        <taxon>Viridiplantae</taxon>
        <taxon>Streptophyta</taxon>
        <taxon>Embryophyta</taxon>
        <taxon>Tracheophyta</taxon>
        <taxon>Spermatophyta</taxon>
        <taxon>Magnoliopsida</taxon>
        <taxon>eudicotyledons</taxon>
        <taxon>Gunneridae</taxon>
        <taxon>Pentapetalae</taxon>
        <taxon>Caryophyllales</taxon>
        <taxon>Cactineae</taxon>
        <taxon>Cactaceae</taxon>
        <taxon>Cactoideae</taxon>
        <taxon>Echinocereeae</taxon>
        <taxon>Carnegiea</taxon>
    </lineage>
</organism>
<dbReference type="AlphaFoldDB" id="A0A9Q1KV40"/>
<feature type="region of interest" description="Disordered" evidence="1">
    <location>
        <begin position="1"/>
        <end position="24"/>
    </location>
</feature>
<evidence type="ECO:0000256" key="1">
    <source>
        <dbReference type="SAM" id="MobiDB-lite"/>
    </source>
</evidence>
<evidence type="ECO:0000313" key="2">
    <source>
        <dbReference type="EMBL" id="KAJ8449177.1"/>
    </source>
</evidence>
<name>A0A9Q1KV40_9CARY</name>
<protein>
    <submittedName>
        <fullName evidence="2">Uncharacterized protein</fullName>
    </submittedName>
</protein>